<feature type="chain" id="PRO_5045530910" evidence="1">
    <location>
        <begin position="36"/>
        <end position="332"/>
    </location>
</feature>
<organism evidence="2 3">
    <name type="scientific">Novosphingobium anseongense</name>
    <dbReference type="NCBI Taxonomy" id="3133436"/>
    <lineage>
        <taxon>Bacteria</taxon>
        <taxon>Pseudomonadati</taxon>
        <taxon>Pseudomonadota</taxon>
        <taxon>Alphaproteobacteria</taxon>
        <taxon>Sphingomonadales</taxon>
        <taxon>Sphingomonadaceae</taxon>
        <taxon>Novosphingobium</taxon>
    </lineage>
</organism>
<gene>
    <name evidence="2" type="ORF">WG901_20910</name>
</gene>
<proteinExistence type="predicted"/>
<accession>A0ABU8S1A3</accession>
<sequence length="332" mass="35234">MAKARLTKQGALVPTRLSFGLLLTGLAATGGAAWANPTADADIAAPLRAAQAAKPAAPAESQFRNLFDTWQRAEIREKPPVARVGPDCSVYLGQVLALDSFATIAAKLRTIPTLKGEYETTAAFEARAAAARAGAPGKVIIRGMLDPEYLTYDADNGALKVQAYALSNYVANYSGVFGYGQPLYGKVDYGGLGNRDVVVADHEVPVGSYIGSNAFGAKVRVTRSTRLTQAIFEGKPAVYDEKLFVGQHKGTDAFIGAVPMTIAEARALKFSGKVAFVAEPKWPFFAEGIHYGNPRFDNPNDVTNPTQVIIADIQCGLLLTGANRVVGAFATY</sequence>
<name>A0ABU8S1A3_9SPHN</name>
<comment type="caution">
    <text evidence="2">The sequence shown here is derived from an EMBL/GenBank/DDBJ whole genome shotgun (WGS) entry which is preliminary data.</text>
</comment>
<dbReference type="EMBL" id="JBBHJZ010000005">
    <property type="protein sequence ID" value="MEJ5979126.1"/>
    <property type="molecule type" value="Genomic_DNA"/>
</dbReference>
<evidence type="ECO:0000256" key="1">
    <source>
        <dbReference type="SAM" id="SignalP"/>
    </source>
</evidence>
<dbReference type="RefSeq" id="WP_339589061.1">
    <property type="nucleotide sequence ID" value="NZ_JBBHJZ010000005.1"/>
</dbReference>
<protein>
    <submittedName>
        <fullName evidence="2">Uncharacterized protein</fullName>
    </submittedName>
</protein>
<reference evidence="2 3" key="1">
    <citation type="submission" date="2024-03" db="EMBL/GenBank/DDBJ databases">
        <authorList>
            <person name="Jo J.-H."/>
        </authorList>
    </citation>
    <scope>NUCLEOTIDE SEQUENCE [LARGE SCALE GENOMIC DNA]</scope>
    <source>
        <strain evidence="2 3">PS1R-30</strain>
    </source>
</reference>
<evidence type="ECO:0000313" key="3">
    <source>
        <dbReference type="Proteomes" id="UP001361239"/>
    </source>
</evidence>
<feature type="signal peptide" evidence="1">
    <location>
        <begin position="1"/>
        <end position="35"/>
    </location>
</feature>
<dbReference type="Proteomes" id="UP001361239">
    <property type="component" value="Unassembled WGS sequence"/>
</dbReference>
<evidence type="ECO:0000313" key="2">
    <source>
        <dbReference type="EMBL" id="MEJ5979126.1"/>
    </source>
</evidence>
<keyword evidence="3" id="KW-1185">Reference proteome</keyword>
<keyword evidence="1" id="KW-0732">Signal</keyword>